<keyword evidence="2" id="KW-1133">Transmembrane helix</keyword>
<dbReference type="EMBL" id="AAFI02000004">
    <property type="protein sequence ID" value="EAL72911.1"/>
    <property type="molecule type" value="Genomic_DNA"/>
</dbReference>
<evidence type="ECO:0000313" key="4">
    <source>
        <dbReference type="Proteomes" id="UP000002195"/>
    </source>
</evidence>
<dbReference type="eggNOG" id="ENOG502RAE8">
    <property type="taxonomic scope" value="Eukaryota"/>
</dbReference>
<feature type="transmembrane region" description="Helical" evidence="2">
    <location>
        <begin position="9"/>
        <end position="28"/>
    </location>
</feature>
<dbReference type="STRING" id="44689.Q55F44"/>
<gene>
    <name evidence="3" type="ORF">DDB_G0268644</name>
</gene>
<dbReference type="GlyGen" id="Q55F44">
    <property type="glycosylation" value="1 site"/>
</dbReference>
<keyword evidence="4" id="KW-1185">Reference proteome</keyword>
<dbReference type="OMA" id="SRAYLMM"/>
<keyword evidence="2" id="KW-0472">Membrane</keyword>
<dbReference type="GeneID" id="8616509"/>
<feature type="transmembrane region" description="Helical" evidence="2">
    <location>
        <begin position="101"/>
        <end position="123"/>
    </location>
</feature>
<feature type="transmembrane region" description="Helical" evidence="2">
    <location>
        <begin position="48"/>
        <end position="68"/>
    </location>
</feature>
<evidence type="ECO:0000313" key="3">
    <source>
        <dbReference type="EMBL" id="EAL72911.1"/>
    </source>
</evidence>
<dbReference type="InterPro" id="IPR004896">
    <property type="entry name" value="PucC-rel"/>
</dbReference>
<evidence type="ECO:0000256" key="2">
    <source>
        <dbReference type="SAM" id="Phobius"/>
    </source>
</evidence>
<evidence type="ECO:0008006" key="5">
    <source>
        <dbReference type="Google" id="ProtNLM"/>
    </source>
</evidence>
<name>Q55F44_DICDI</name>
<dbReference type="FunCoup" id="Q55F44">
    <property type="interactions" value="744"/>
</dbReference>
<dbReference type="PaxDb" id="44689-DDB0189913"/>
<feature type="region of interest" description="Disordered" evidence="1">
    <location>
        <begin position="168"/>
        <end position="220"/>
    </location>
</feature>
<reference evidence="3 4" key="1">
    <citation type="journal article" date="2005" name="Nature">
        <title>The genome of the social amoeba Dictyostelium discoideum.</title>
        <authorList>
            <consortium name="The Dictyostelium discoideum Sequencing Consortium"/>
            <person name="Eichinger L."/>
            <person name="Pachebat J.A."/>
            <person name="Glockner G."/>
            <person name="Rajandream M.A."/>
            <person name="Sucgang R."/>
            <person name="Berriman M."/>
            <person name="Song J."/>
            <person name="Olsen R."/>
            <person name="Szafranski K."/>
            <person name="Xu Q."/>
            <person name="Tunggal B."/>
            <person name="Kummerfeld S."/>
            <person name="Madera M."/>
            <person name="Konfortov B.A."/>
            <person name="Rivero F."/>
            <person name="Bankier A.T."/>
            <person name="Lehmann R."/>
            <person name="Hamlin N."/>
            <person name="Davies R."/>
            <person name="Gaudet P."/>
            <person name="Fey P."/>
            <person name="Pilcher K."/>
            <person name="Chen G."/>
            <person name="Saunders D."/>
            <person name="Sodergren E."/>
            <person name="Davis P."/>
            <person name="Kerhornou A."/>
            <person name="Nie X."/>
            <person name="Hall N."/>
            <person name="Anjard C."/>
            <person name="Hemphill L."/>
            <person name="Bason N."/>
            <person name="Farbrother P."/>
            <person name="Desany B."/>
            <person name="Just E."/>
            <person name="Morio T."/>
            <person name="Rost R."/>
            <person name="Churcher C."/>
            <person name="Cooper J."/>
            <person name="Haydock S."/>
            <person name="van Driessche N."/>
            <person name="Cronin A."/>
            <person name="Goodhead I."/>
            <person name="Muzny D."/>
            <person name="Mourier T."/>
            <person name="Pain A."/>
            <person name="Lu M."/>
            <person name="Harper D."/>
            <person name="Lindsay R."/>
            <person name="Hauser H."/>
            <person name="James K."/>
            <person name="Quiles M."/>
            <person name="Madan Babu M."/>
            <person name="Saito T."/>
            <person name="Buchrieser C."/>
            <person name="Wardroper A."/>
            <person name="Felder M."/>
            <person name="Thangavelu M."/>
            <person name="Johnson D."/>
            <person name="Knights A."/>
            <person name="Loulseged H."/>
            <person name="Mungall K."/>
            <person name="Oliver K."/>
            <person name="Price C."/>
            <person name="Quail M.A."/>
            <person name="Urushihara H."/>
            <person name="Hernandez J."/>
            <person name="Rabbinowitsch E."/>
            <person name="Steffen D."/>
            <person name="Sanders M."/>
            <person name="Ma J."/>
            <person name="Kohara Y."/>
            <person name="Sharp S."/>
            <person name="Simmonds M."/>
            <person name="Spiegler S."/>
            <person name="Tivey A."/>
            <person name="Sugano S."/>
            <person name="White B."/>
            <person name="Walker D."/>
            <person name="Woodward J."/>
            <person name="Winckler T."/>
            <person name="Tanaka Y."/>
            <person name="Shaulsky G."/>
            <person name="Schleicher M."/>
            <person name="Weinstock G."/>
            <person name="Rosenthal A."/>
            <person name="Cox E.C."/>
            <person name="Chisholm R.L."/>
            <person name="Gibbs R."/>
            <person name="Loomis W.F."/>
            <person name="Platzer M."/>
            <person name="Kay R.R."/>
            <person name="Williams J."/>
            <person name="Dear P.H."/>
            <person name="Noegel A.A."/>
            <person name="Barrell B."/>
            <person name="Kuspa A."/>
        </authorList>
    </citation>
    <scope>NUCLEOTIDE SEQUENCE [LARGE SCALE GENOMIC DNA]</scope>
    <source>
        <strain evidence="3 4">AX4</strain>
    </source>
</reference>
<dbReference type="RefSeq" id="XP_646826.1">
    <property type="nucleotide sequence ID" value="XM_641734.1"/>
</dbReference>
<organism evidence="3 4">
    <name type="scientific">Dictyostelium discoideum</name>
    <name type="common">Social amoeba</name>
    <dbReference type="NCBI Taxonomy" id="44689"/>
    <lineage>
        <taxon>Eukaryota</taxon>
        <taxon>Amoebozoa</taxon>
        <taxon>Evosea</taxon>
        <taxon>Eumycetozoa</taxon>
        <taxon>Dictyostelia</taxon>
        <taxon>Dictyosteliales</taxon>
        <taxon>Dictyosteliaceae</taxon>
        <taxon>Dictyostelium</taxon>
    </lineage>
</organism>
<comment type="caution">
    <text evidence="3">The sequence shown here is derived from an EMBL/GenBank/DDBJ whole genome shotgun (WGS) entry which is preliminary data.</text>
</comment>
<dbReference type="KEGG" id="ddi:DDB_G0268644"/>
<proteinExistence type="predicted"/>
<dbReference type="HOGENOM" id="CLU_1258099_0_0_1"/>
<feature type="compositionally biased region" description="Low complexity" evidence="1">
    <location>
        <begin position="179"/>
        <end position="192"/>
    </location>
</feature>
<evidence type="ECO:0000256" key="1">
    <source>
        <dbReference type="SAM" id="MobiDB-lite"/>
    </source>
</evidence>
<dbReference type="AlphaFoldDB" id="Q55F44"/>
<accession>Q55F44</accession>
<dbReference type="InParanoid" id="Q55F44"/>
<feature type="transmembrane region" description="Helical" evidence="2">
    <location>
        <begin position="129"/>
        <end position="153"/>
    </location>
</feature>
<dbReference type="Proteomes" id="UP000002195">
    <property type="component" value="Unassembled WGS sequence"/>
</dbReference>
<dbReference type="VEuPathDB" id="AmoebaDB:DDB_G0268644"/>
<sequence length="220" mass="23887">MGAIGKTKVFLWLGTIILMLAGSLAMIIYNKPLQLQGLGTKTIVGQVWFNAVLALHSIYLIGVGFELISRAYLMMVGSTCSEQRRGFLCCFVYSMSIWWKLMMILGVVSSIVLCGLTALVIVLEGFAKIKIIRLAVTDAVTLVQLFFSVICFVTSRATQKMQDEEEEALHGVKKQELQPTNSAASTPSSAPPCYIVDEKKDSASPSGQSKDSEPSAVLPA</sequence>
<dbReference type="dictyBase" id="DDB_G0268644"/>
<dbReference type="Pfam" id="PF03209">
    <property type="entry name" value="PUCC"/>
    <property type="match status" value="1"/>
</dbReference>
<protein>
    <recommendedName>
        <fullName evidence="5">Transmembrane protein</fullName>
    </recommendedName>
</protein>
<keyword evidence="2" id="KW-0812">Transmembrane</keyword>